<evidence type="ECO:0000313" key="1">
    <source>
        <dbReference type="EMBL" id="SAL69093.1"/>
    </source>
</evidence>
<protein>
    <submittedName>
        <fullName evidence="1">Uncharacterized protein</fullName>
    </submittedName>
</protein>
<reference evidence="1 2" key="1">
    <citation type="submission" date="2016-01" db="EMBL/GenBank/DDBJ databases">
        <authorList>
            <person name="Oliw E.H."/>
        </authorList>
    </citation>
    <scope>NUCLEOTIDE SEQUENCE [LARGE SCALE GENOMIC DNA]</scope>
    <source>
        <strain evidence="1">LMG 27134</strain>
    </source>
</reference>
<sequence length="72" mass="8386">MCPRLRHDPCAIEFSGFRVLASVHGVLPRIVLFAFRARPVRVLRKYLMKLTVWEMPTCMIEWASSLPLIFLV</sequence>
<evidence type="ECO:0000313" key="2">
    <source>
        <dbReference type="Proteomes" id="UP000054683"/>
    </source>
</evidence>
<dbReference type="EMBL" id="FCOK02000095">
    <property type="protein sequence ID" value="SAL69093.1"/>
    <property type="molecule type" value="Genomic_DNA"/>
</dbReference>
<dbReference type="AlphaFoldDB" id="A0A158JKU7"/>
<proteinExistence type="predicted"/>
<dbReference type="Proteomes" id="UP000054683">
    <property type="component" value="Unassembled WGS sequence"/>
</dbReference>
<gene>
    <name evidence="1" type="ORF">AWB69_08144</name>
</gene>
<organism evidence="1 2">
    <name type="scientific">Caballeronia udeis</name>
    <dbReference type="NCBI Taxonomy" id="1232866"/>
    <lineage>
        <taxon>Bacteria</taxon>
        <taxon>Pseudomonadati</taxon>
        <taxon>Pseudomonadota</taxon>
        <taxon>Betaproteobacteria</taxon>
        <taxon>Burkholderiales</taxon>
        <taxon>Burkholderiaceae</taxon>
        <taxon>Caballeronia</taxon>
    </lineage>
</organism>
<accession>A0A158JKU7</accession>
<name>A0A158JKU7_9BURK</name>